<name>E1R4I3_SEDSS</name>
<dbReference type="eggNOG" id="COG3393">
    <property type="taxonomic scope" value="Bacteria"/>
</dbReference>
<dbReference type="InterPro" id="IPR000182">
    <property type="entry name" value="GNAT_dom"/>
</dbReference>
<gene>
    <name evidence="2" type="ordered locus">Spirs_2614</name>
</gene>
<proteinExistence type="predicted"/>
<sequence length="299" mass="34623">MNWKKAGQQDLPRIMEFLAPREYRAATLASRIQEYGIPKLPPKKSGSLWYLPETEDNKGIRGLVLFCSNGLYLPLFHETHPPRYDELQDLLLRFRKEYRAIYCLLGREEDVRLSEEALRCTVSERKLFYLMTRKLAEEVEGEKEKRITIPRLSVRRLSADDAEHFFPVERAYQIEEVVTDPRLYNDEAGLIHFRNQCRRQLIFGAMVGKIPVAKAGTNAIAFRYCQIGGVYTRPEYRGMGIAYQTLKRVMAAVASRGQYETLYVRRDNEAAVALYRSLGFRTRCSYAITYPLIQRSAGA</sequence>
<dbReference type="Proteomes" id="UP000002318">
    <property type="component" value="Chromosome"/>
</dbReference>
<keyword evidence="3" id="KW-1185">Reference proteome</keyword>
<dbReference type="KEGG" id="ssm:Spirs_2614"/>
<organism evidence="2 3">
    <name type="scientific">Sediminispirochaeta smaragdinae (strain DSM 11293 / JCM 15392 / SEBR 4228)</name>
    <name type="common">Spirochaeta smaragdinae</name>
    <dbReference type="NCBI Taxonomy" id="573413"/>
    <lineage>
        <taxon>Bacteria</taxon>
        <taxon>Pseudomonadati</taxon>
        <taxon>Spirochaetota</taxon>
        <taxon>Spirochaetia</taxon>
        <taxon>Spirochaetales</taxon>
        <taxon>Spirochaetaceae</taxon>
        <taxon>Sediminispirochaeta</taxon>
    </lineage>
</organism>
<protein>
    <submittedName>
        <fullName evidence="2">GCN5-related N-acetyltransferase</fullName>
    </submittedName>
</protein>
<feature type="domain" description="N-acetyltransferase" evidence="1">
    <location>
        <begin position="152"/>
        <end position="299"/>
    </location>
</feature>
<dbReference type="GO" id="GO:0016747">
    <property type="term" value="F:acyltransferase activity, transferring groups other than amino-acyl groups"/>
    <property type="evidence" value="ECO:0007669"/>
    <property type="project" value="InterPro"/>
</dbReference>
<evidence type="ECO:0000259" key="1">
    <source>
        <dbReference type="PROSITE" id="PS51186"/>
    </source>
</evidence>
<dbReference type="STRING" id="573413.Spirs_2614"/>
<evidence type="ECO:0000313" key="2">
    <source>
        <dbReference type="EMBL" id="ADK81724.1"/>
    </source>
</evidence>
<dbReference type="InterPro" id="IPR016181">
    <property type="entry name" value="Acyl_CoA_acyltransferase"/>
</dbReference>
<dbReference type="CDD" id="cd04301">
    <property type="entry name" value="NAT_SF"/>
    <property type="match status" value="1"/>
</dbReference>
<dbReference type="Gene3D" id="3.40.630.30">
    <property type="match status" value="1"/>
</dbReference>
<dbReference type="EMBL" id="CP002116">
    <property type="protein sequence ID" value="ADK81724.1"/>
    <property type="molecule type" value="Genomic_DNA"/>
</dbReference>
<evidence type="ECO:0000313" key="3">
    <source>
        <dbReference type="Proteomes" id="UP000002318"/>
    </source>
</evidence>
<dbReference type="HOGENOM" id="CLU_076898_0_0_12"/>
<dbReference type="OrthoDB" id="9796919at2"/>
<accession>E1R4I3</accession>
<dbReference type="AlphaFoldDB" id="E1R4I3"/>
<dbReference type="RefSeq" id="WP_013255186.1">
    <property type="nucleotide sequence ID" value="NC_014364.1"/>
</dbReference>
<reference evidence="2 3" key="1">
    <citation type="journal article" date="2010" name="Stand. Genomic Sci.">
        <title>Complete genome sequence of Spirochaeta smaragdinae type strain (SEBR 4228).</title>
        <authorList>
            <person name="Mavromatis K."/>
            <person name="Yasawong M."/>
            <person name="Chertkov O."/>
            <person name="Lapidus A."/>
            <person name="Lucas S."/>
            <person name="Nolan M."/>
            <person name="Del Rio T.G."/>
            <person name="Tice H."/>
            <person name="Cheng J.F."/>
            <person name="Pitluck S."/>
            <person name="Liolios K."/>
            <person name="Ivanova N."/>
            <person name="Tapia R."/>
            <person name="Han C."/>
            <person name="Bruce D."/>
            <person name="Goodwin L."/>
            <person name="Pati A."/>
            <person name="Chen A."/>
            <person name="Palaniappan K."/>
            <person name="Land M."/>
            <person name="Hauser L."/>
            <person name="Chang Y.J."/>
            <person name="Jeffries C.D."/>
            <person name="Detter J.C."/>
            <person name="Rohde M."/>
            <person name="Brambilla E."/>
            <person name="Spring S."/>
            <person name="Goker M."/>
            <person name="Sikorski J."/>
            <person name="Woyke T."/>
            <person name="Bristow J."/>
            <person name="Eisen J.A."/>
            <person name="Markowitz V."/>
            <person name="Hugenholtz P."/>
            <person name="Klenk H.P."/>
            <person name="Kyrpides N.C."/>
        </authorList>
    </citation>
    <scope>NUCLEOTIDE SEQUENCE [LARGE SCALE GENOMIC DNA]</scope>
    <source>
        <strain evidence="3">DSM 11293 / JCM 15392 / SEBR 4228</strain>
    </source>
</reference>
<dbReference type="PROSITE" id="PS51186">
    <property type="entry name" value="GNAT"/>
    <property type="match status" value="1"/>
</dbReference>
<dbReference type="SUPFAM" id="SSF55729">
    <property type="entry name" value="Acyl-CoA N-acyltransferases (Nat)"/>
    <property type="match status" value="1"/>
</dbReference>
<dbReference type="Pfam" id="PF00583">
    <property type="entry name" value="Acetyltransf_1"/>
    <property type="match status" value="1"/>
</dbReference>